<evidence type="ECO:0000313" key="2">
    <source>
        <dbReference type="EMBL" id="MBR7630725.1"/>
    </source>
</evidence>
<dbReference type="Pfam" id="PF26110">
    <property type="entry name" value="GAPS4b_N"/>
    <property type="match status" value="1"/>
</dbReference>
<dbReference type="EMBL" id="JAGRZL010000050">
    <property type="protein sequence ID" value="MBR7630725.1"/>
    <property type="molecule type" value="Genomic_DNA"/>
</dbReference>
<name>A0ABS5GUC0_9GAMM</name>
<protein>
    <recommendedName>
        <fullName evidence="1">GAPS4b N-terminal domain-containing protein</fullName>
    </recommendedName>
</protein>
<sequence length="364" mass="41612">MSNRKFIPAGEHLKALISQSKVSEPDINGVLRSRGVFCHSIDKSDTAPLLIKTIISPREFEQLKSKITSRESSPKTIFRDLEWSSQDTLIDALHQSIDAEKIISDQFVNYELDDFSDFYSDGSPDSVCLDFGIKRTDLLDEWDNQEKYFKGQLSLKKVNGEAVSVNITMTHTSPETKQVANSILKAAEIHLRDNGHISNTARIAEIRFNHFTNENRVEFLRHIARQQTDYEFYYKEIVDFQFKPDPDAEADKRIEWLQKNIEELSVKGDLEKTVFFDKTLHKSMKAFKLIANYTISFSTYIGTCKVSFEFPGYAKKGNVEAELVVDFKAFKLAGASSSEVKEVKRKIMKNIETAKSNGYLKLKS</sequence>
<proteinExistence type="predicted"/>
<organism evidence="2 3">
    <name type="scientific">Aeromonas popoffii</name>
    <dbReference type="NCBI Taxonomy" id="70856"/>
    <lineage>
        <taxon>Bacteria</taxon>
        <taxon>Pseudomonadati</taxon>
        <taxon>Pseudomonadota</taxon>
        <taxon>Gammaproteobacteria</taxon>
        <taxon>Aeromonadales</taxon>
        <taxon>Aeromonadaceae</taxon>
        <taxon>Aeromonas</taxon>
    </lineage>
</organism>
<reference evidence="2 3" key="1">
    <citation type="submission" date="2021-04" db="EMBL/GenBank/DDBJ databases">
        <title>Draft Genome of Aeromonas popoffii ID682, isolated from a natural water source in Idaho.</title>
        <authorList>
            <person name="Testerman T."/>
            <person name="Graf J."/>
        </authorList>
    </citation>
    <scope>NUCLEOTIDE SEQUENCE [LARGE SCALE GENOMIC DNA]</scope>
    <source>
        <strain evidence="2 3">ID682</strain>
    </source>
</reference>
<evidence type="ECO:0000259" key="1">
    <source>
        <dbReference type="Pfam" id="PF26110"/>
    </source>
</evidence>
<evidence type="ECO:0000313" key="3">
    <source>
        <dbReference type="Proteomes" id="UP000675653"/>
    </source>
</evidence>
<dbReference type="Proteomes" id="UP000675653">
    <property type="component" value="Unassembled WGS sequence"/>
</dbReference>
<dbReference type="RefSeq" id="WP_212514351.1">
    <property type="nucleotide sequence ID" value="NZ_CAWQDX010000075.1"/>
</dbReference>
<comment type="caution">
    <text evidence="2">The sequence shown here is derived from an EMBL/GenBank/DDBJ whole genome shotgun (WGS) entry which is preliminary data.</text>
</comment>
<keyword evidence="3" id="KW-1185">Reference proteome</keyword>
<gene>
    <name evidence="2" type="ORF">KAT72_17280</name>
</gene>
<accession>A0ABS5GUC0</accession>
<dbReference type="InterPro" id="IPR058955">
    <property type="entry name" value="GAPS4b_N"/>
</dbReference>
<feature type="domain" description="GAPS4b N-terminal" evidence="1">
    <location>
        <begin position="11"/>
        <end position="72"/>
    </location>
</feature>